<feature type="coiled-coil region" evidence="2">
    <location>
        <begin position="12"/>
        <end position="45"/>
    </location>
</feature>
<dbReference type="GO" id="GO:0016620">
    <property type="term" value="F:oxidoreductase activity, acting on the aldehyde or oxo group of donors, NAD or NADP as acceptor"/>
    <property type="evidence" value="ECO:0007669"/>
    <property type="project" value="InterPro"/>
</dbReference>
<dbReference type="PANTHER" id="PTHR11699">
    <property type="entry name" value="ALDEHYDE DEHYDROGENASE-RELATED"/>
    <property type="match status" value="1"/>
</dbReference>
<evidence type="ECO:0000259" key="3">
    <source>
        <dbReference type="Pfam" id="PF00171"/>
    </source>
</evidence>
<dbReference type="NCBIfam" id="TIGR02518">
    <property type="entry name" value="EutH_ACDH"/>
    <property type="match status" value="1"/>
</dbReference>
<proteinExistence type="predicted"/>
<feature type="domain" description="Aldehyde dehydrogenase" evidence="3">
    <location>
        <begin position="24"/>
        <end position="285"/>
    </location>
</feature>
<dbReference type="Gene3D" id="3.40.309.10">
    <property type="entry name" value="Aldehyde Dehydrogenase, Chain A, domain 2"/>
    <property type="match status" value="1"/>
</dbReference>
<dbReference type="HOGENOM" id="CLU_028794_3_1_9"/>
<keyword evidence="2" id="KW-0175">Coiled coil</keyword>
<dbReference type="Gene3D" id="3.40.605.10">
    <property type="entry name" value="Aldehyde Dehydrogenase, Chain A, domain 1"/>
    <property type="match status" value="1"/>
</dbReference>
<dbReference type="InterPro" id="IPR016162">
    <property type="entry name" value="Ald_DH_N"/>
</dbReference>
<evidence type="ECO:0000313" key="4">
    <source>
        <dbReference type="EMBL" id="EHM41078.1"/>
    </source>
</evidence>
<accession>G9YV52</accession>
<reference evidence="4 5" key="1">
    <citation type="submission" date="2011-08" db="EMBL/GenBank/DDBJ databases">
        <authorList>
            <person name="Weinstock G."/>
            <person name="Sodergren E."/>
            <person name="Clifton S."/>
            <person name="Fulton L."/>
            <person name="Fulton B."/>
            <person name="Courtney L."/>
            <person name="Fronick C."/>
            <person name="Harrison M."/>
            <person name="Strong C."/>
            <person name="Farmer C."/>
            <person name="Delahaunty K."/>
            <person name="Markovic C."/>
            <person name="Hall O."/>
            <person name="Minx P."/>
            <person name="Tomlinson C."/>
            <person name="Mitreva M."/>
            <person name="Hou S."/>
            <person name="Chen J."/>
            <person name="Wollam A."/>
            <person name="Pepin K.H."/>
            <person name="Johnson M."/>
            <person name="Bhonagiri V."/>
            <person name="Zhang X."/>
            <person name="Suruliraj S."/>
            <person name="Warren W."/>
            <person name="Chinwalla A."/>
            <person name="Mardis E.R."/>
            <person name="Wilson R.K."/>
        </authorList>
    </citation>
    <scope>NUCLEOTIDE SEQUENCE [LARGE SCALE GENOMIC DNA]</scope>
    <source>
        <strain evidence="4 5">ATCC 29863</strain>
    </source>
</reference>
<evidence type="ECO:0000256" key="1">
    <source>
        <dbReference type="ARBA" id="ARBA00023002"/>
    </source>
</evidence>
<dbReference type="InterPro" id="IPR016163">
    <property type="entry name" value="Ald_DH_C"/>
</dbReference>
<evidence type="ECO:0000256" key="2">
    <source>
        <dbReference type="SAM" id="Coils"/>
    </source>
</evidence>
<dbReference type="CDD" id="cd07122">
    <property type="entry name" value="ALDH_F20_ACDH"/>
    <property type="match status" value="1"/>
</dbReference>
<dbReference type="InterPro" id="IPR015590">
    <property type="entry name" value="Aldehyde_DH_dom"/>
</dbReference>
<dbReference type="InterPro" id="IPR013357">
    <property type="entry name" value="Acetaldehyde_DH_acetylating"/>
</dbReference>
<dbReference type="EMBL" id="AGCK01000278">
    <property type="protein sequence ID" value="EHM41078.1"/>
    <property type="molecule type" value="Genomic_DNA"/>
</dbReference>
<feature type="non-terminal residue" evidence="4">
    <location>
        <position position="1"/>
    </location>
</feature>
<dbReference type="AlphaFoldDB" id="G9YV52"/>
<organism evidence="4 5">
    <name type="scientific">Flavonifractor plautii ATCC 29863</name>
    <dbReference type="NCBI Taxonomy" id="411475"/>
    <lineage>
        <taxon>Bacteria</taxon>
        <taxon>Bacillati</taxon>
        <taxon>Bacillota</taxon>
        <taxon>Clostridia</taxon>
        <taxon>Eubacteriales</taxon>
        <taxon>Oscillospiraceae</taxon>
        <taxon>Flavonifractor</taxon>
    </lineage>
</organism>
<sequence length="499" mass="52935">ELCPPAARQDEVNHLDKDLQSIQETRELLRQAKQAQRTLAGMSQEQLDKITAAIAAAAGEHARRLADMAVEETGFGKKEDKELKNRFAATTLYEAIRDERTHGILAENREKRTIDIGVPVGIVAGLVPSTNPTSTVIYKSMICMKAGNPIIFSPHPSAVNCILETVNVVRRAAEGAGAPAGSISCITTPTLEATNALMRHDDTRLILATGGGAMVKAAYSSGTPAIGVGAGNGPAYIHHTADVRLAVKRILDSKTFDNGTICASEQSIVVERRMEGAVTAELKAQGAYLLDDEEHRLLSKFILRPNGTMNPAVVGKSVETVAKLAGLTRVPPTARVLVARETGVGPGYPYSNEKLGLILAYYVEDSEEAVLRRCVEILEWEGAGHTFAIHTEDADAAKRFAAAVPASRVLVNTPAALGGIGATTCLFPALTLGCGAVGGSSSSNNIGPLDLINIKRVAWGVKELEELRGNRPAAGYAPCAVDESLLNELVNRIIGRLSV</sequence>
<gene>
    <name evidence="4" type="ORF">HMPREF0372_03417</name>
</gene>
<keyword evidence="1" id="KW-0560">Oxidoreductase</keyword>
<dbReference type="STRING" id="292800.A4U99_02265"/>
<evidence type="ECO:0000313" key="5">
    <source>
        <dbReference type="Proteomes" id="UP000004459"/>
    </source>
</evidence>
<dbReference type="SUPFAM" id="SSF53720">
    <property type="entry name" value="ALDH-like"/>
    <property type="match status" value="1"/>
</dbReference>
<dbReference type="Proteomes" id="UP000004459">
    <property type="component" value="Unassembled WGS sequence"/>
</dbReference>
<dbReference type="PATRIC" id="fig|411475.3.peg.2949"/>
<protein>
    <submittedName>
        <fullName evidence="4">Acetaldehyde dehydrogenase</fullName>
    </submittedName>
</protein>
<comment type="caution">
    <text evidence="4">The sequence shown here is derived from an EMBL/GenBank/DDBJ whole genome shotgun (WGS) entry which is preliminary data.</text>
</comment>
<dbReference type="Pfam" id="PF00171">
    <property type="entry name" value="Aldedh"/>
    <property type="match status" value="1"/>
</dbReference>
<name>G9YV52_FLAPL</name>
<dbReference type="InterPro" id="IPR016161">
    <property type="entry name" value="Ald_DH/histidinol_DH"/>
</dbReference>